<comment type="caution">
    <text evidence="5">The sequence shown here is derived from an EMBL/GenBank/DDBJ whole genome shotgun (WGS) entry which is preliminary data.</text>
</comment>
<accession>A0A497JH75</accession>
<dbReference type="GO" id="GO:0022627">
    <property type="term" value="C:cytosolic small ribosomal subunit"/>
    <property type="evidence" value="ECO:0007669"/>
    <property type="project" value="UniProtKB-UniRule"/>
</dbReference>
<keyword evidence="3" id="KW-0687">Ribonucleoprotein</keyword>
<evidence type="ECO:0000256" key="1">
    <source>
        <dbReference type="ARBA" id="ARBA00010254"/>
    </source>
</evidence>
<reference evidence="5 6" key="1">
    <citation type="submission" date="2018-06" db="EMBL/GenBank/DDBJ databases">
        <title>Extensive metabolic versatility and redundancy in microbially diverse, dynamic hydrothermal sediments.</title>
        <authorList>
            <person name="Dombrowski N."/>
            <person name="Teske A."/>
            <person name="Baker B.J."/>
        </authorList>
    </citation>
    <scope>NUCLEOTIDE SEQUENCE [LARGE SCALE GENOMIC DNA]</scope>
    <source>
        <strain evidence="5">B9_G13</strain>
    </source>
</reference>
<dbReference type="InterPro" id="IPR028333">
    <property type="entry name" value="Ribosomal_uS17_arc/euk"/>
</dbReference>
<dbReference type="PANTHER" id="PTHR10744:SF9">
    <property type="entry name" value="40S RIBOSOMAL PROTEIN S11-RELATED"/>
    <property type="match status" value="1"/>
</dbReference>
<evidence type="ECO:0000256" key="4">
    <source>
        <dbReference type="NCBIfam" id="TIGR03630"/>
    </source>
</evidence>
<dbReference type="Proteomes" id="UP000277633">
    <property type="component" value="Unassembled WGS sequence"/>
</dbReference>
<dbReference type="CDD" id="cd00364">
    <property type="entry name" value="Ribosomal_uS17"/>
    <property type="match status" value="1"/>
</dbReference>
<sequence>MVEEKQNACNDKKCPYHGNVKVRGATFIGRVISAKPTRTVTVERTLIEYVPKFERYKKKRSRIHAHNPECVNAKEGDTVLIGETRKLSKTKSFVVLRVLGEADESDKR</sequence>
<dbReference type="EMBL" id="QMWO01000007">
    <property type="protein sequence ID" value="RLG70355.1"/>
    <property type="molecule type" value="Genomic_DNA"/>
</dbReference>
<proteinExistence type="inferred from homology"/>
<keyword evidence="2 5" id="KW-0689">Ribosomal protein</keyword>
<dbReference type="NCBIfam" id="NF006345">
    <property type="entry name" value="PRK08572.1"/>
    <property type="match status" value="1"/>
</dbReference>
<dbReference type="GO" id="GO:0006412">
    <property type="term" value="P:translation"/>
    <property type="evidence" value="ECO:0007669"/>
    <property type="project" value="UniProtKB-UniRule"/>
</dbReference>
<name>A0A497JH75_9ARCH</name>
<dbReference type="GO" id="GO:0003735">
    <property type="term" value="F:structural constituent of ribosome"/>
    <property type="evidence" value="ECO:0007669"/>
    <property type="project" value="UniProtKB-UniRule"/>
</dbReference>
<protein>
    <recommendedName>
        <fullName evidence="4">30S ribosomal protein S17</fullName>
    </recommendedName>
</protein>
<dbReference type="PRINTS" id="PR00973">
    <property type="entry name" value="RIBOSOMALS17"/>
</dbReference>
<dbReference type="NCBIfam" id="TIGR03630">
    <property type="entry name" value="uS17_arch"/>
    <property type="match status" value="1"/>
</dbReference>
<evidence type="ECO:0000256" key="3">
    <source>
        <dbReference type="ARBA" id="ARBA00023274"/>
    </source>
</evidence>
<comment type="similarity">
    <text evidence="1">Belongs to the universal ribosomal protein uS17 family.</text>
</comment>
<dbReference type="InterPro" id="IPR000266">
    <property type="entry name" value="Ribosomal_uS17"/>
</dbReference>
<dbReference type="PANTHER" id="PTHR10744">
    <property type="entry name" value="40S RIBOSOMAL PROTEIN S11 FAMILY MEMBER"/>
    <property type="match status" value="1"/>
</dbReference>
<evidence type="ECO:0000313" key="6">
    <source>
        <dbReference type="Proteomes" id="UP000277633"/>
    </source>
</evidence>
<gene>
    <name evidence="5" type="ORF">DRO07_00350</name>
</gene>
<dbReference type="Gene3D" id="2.40.50.1000">
    <property type="match status" value="1"/>
</dbReference>
<dbReference type="SUPFAM" id="SSF50249">
    <property type="entry name" value="Nucleic acid-binding proteins"/>
    <property type="match status" value="1"/>
</dbReference>
<dbReference type="AlphaFoldDB" id="A0A497JH75"/>
<dbReference type="InterPro" id="IPR012340">
    <property type="entry name" value="NA-bd_OB-fold"/>
</dbReference>
<dbReference type="Pfam" id="PF00366">
    <property type="entry name" value="Ribosomal_S17"/>
    <property type="match status" value="1"/>
</dbReference>
<evidence type="ECO:0000313" key="5">
    <source>
        <dbReference type="EMBL" id="RLG70355.1"/>
    </source>
</evidence>
<organism evidence="5 6">
    <name type="scientific">Candidatus Iainarchaeum sp</name>
    <dbReference type="NCBI Taxonomy" id="3101447"/>
    <lineage>
        <taxon>Archaea</taxon>
        <taxon>Candidatus Iainarchaeota</taxon>
        <taxon>Candidatus Iainarchaeia</taxon>
        <taxon>Candidatus Iainarchaeales</taxon>
        <taxon>Candidatus Iainarchaeaceae</taxon>
        <taxon>Candidatus Iainarchaeum</taxon>
    </lineage>
</organism>
<evidence type="ECO:0000256" key="2">
    <source>
        <dbReference type="ARBA" id="ARBA00022980"/>
    </source>
</evidence>